<protein>
    <submittedName>
        <fullName evidence="11">Uncharacterized protein</fullName>
    </submittedName>
</protein>
<gene>
    <name evidence="11" type="ORF">IAA81_03960</name>
</gene>
<feature type="transmembrane region" description="Helical" evidence="10">
    <location>
        <begin position="97"/>
        <end position="116"/>
    </location>
</feature>
<feature type="transmembrane region" description="Helical" evidence="10">
    <location>
        <begin position="169"/>
        <end position="188"/>
    </location>
</feature>
<organism evidence="11 12">
    <name type="scientific">Candidatus Gallitreponema excrementavium</name>
    <dbReference type="NCBI Taxonomy" id="2840840"/>
    <lineage>
        <taxon>Bacteria</taxon>
        <taxon>Pseudomonadati</taxon>
        <taxon>Spirochaetota</taxon>
        <taxon>Spirochaetia</taxon>
        <taxon>Spirochaetales</taxon>
        <taxon>Candidatus Gallitreponema</taxon>
    </lineage>
</organism>
<keyword evidence="8" id="KW-0406">Ion transport</keyword>
<dbReference type="NCBIfam" id="TIGR00933">
    <property type="entry name" value="2a38"/>
    <property type="match status" value="1"/>
</dbReference>
<dbReference type="Pfam" id="PF02386">
    <property type="entry name" value="TrkH"/>
    <property type="match status" value="1"/>
</dbReference>
<evidence type="ECO:0000256" key="1">
    <source>
        <dbReference type="ARBA" id="ARBA00004651"/>
    </source>
</evidence>
<dbReference type="PANTHER" id="PTHR32024:SF1">
    <property type="entry name" value="KTR SYSTEM POTASSIUM UPTAKE PROTEIN B"/>
    <property type="match status" value="1"/>
</dbReference>
<evidence type="ECO:0000256" key="4">
    <source>
        <dbReference type="ARBA" id="ARBA00022538"/>
    </source>
</evidence>
<evidence type="ECO:0000256" key="10">
    <source>
        <dbReference type="SAM" id="Phobius"/>
    </source>
</evidence>
<proteinExistence type="predicted"/>
<accession>A0A9D9N1V1</accession>
<keyword evidence="6" id="KW-0630">Potassium</keyword>
<evidence type="ECO:0000256" key="5">
    <source>
        <dbReference type="ARBA" id="ARBA00022692"/>
    </source>
</evidence>
<feature type="transmembrane region" description="Helical" evidence="10">
    <location>
        <begin position="251"/>
        <end position="273"/>
    </location>
</feature>
<keyword evidence="9 10" id="KW-0472">Membrane</keyword>
<comment type="caution">
    <text evidence="11">The sequence shown here is derived from an EMBL/GenBank/DDBJ whole genome shotgun (WGS) entry which is preliminary data.</text>
</comment>
<reference evidence="11" key="1">
    <citation type="submission" date="2020-10" db="EMBL/GenBank/DDBJ databases">
        <authorList>
            <person name="Gilroy R."/>
        </authorList>
    </citation>
    <scope>NUCLEOTIDE SEQUENCE</scope>
    <source>
        <strain evidence="11">10532</strain>
    </source>
</reference>
<sequence>MKVKNSPYLFQLILIFLFLLLRPYNNFEGLLSPWGILFFIIEVFLAVASVFFLVAGFVRAPYKKVFLYEYLPDLIFSLFILFFFSLNIFFYGSSWGLLYSDLVILFSVFSVIFRIFKTHFETSKISSFWKKFSANPPLTILLSFIFVIALGTILLSMGFSTKDGRGLPFLDALFTSTSAVCVTGLIVTDTALTFSVFGKVVLLILLQIGGLGFMILSFFSLYLLIRKIPLSNKVLLSYLLSDDDMHNIHKVLRSIIAITFSIEGAGAVLLFAGFSGRGFPIPERIFHSVFHSVSAFCNGGFSLFSDNLESFSQSPLVLCTIAFLIISGGLSFSVIINLGIFFKALFRRKSLKGILSFNSRLVIAGTVFLIIFGTLVIYYLEFTNSLKDFNLGNQYLNAFFQSVTLRTAGFNSIPFSTLTEATYFIMMVLMFIGAASGSTGGGIKINTVWVLLAAVKSFRRGQSSTTLGKYSIPPQKVRDAFIILLSAIFISFAAIFILSITERKPLVHIMFEVFSALSTSGVSAGITPLLTAPGKIIIILLMFIGRTGAITILSAGKKDVETKVFLPQTEISIG</sequence>
<feature type="transmembrane region" description="Helical" evidence="10">
    <location>
        <begin position="480"/>
        <end position="500"/>
    </location>
</feature>
<dbReference type="Proteomes" id="UP000823638">
    <property type="component" value="Unassembled WGS sequence"/>
</dbReference>
<keyword evidence="4" id="KW-0633">Potassium transport</keyword>
<keyword evidence="2" id="KW-0813">Transport</keyword>
<evidence type="ECO:0000256" key="2">
    <source>
        <dbReference type="ARBA" id="ARBA00022448"/>
    </source>
</evidence>
<keyword evidence="3" id="KW-1003">Cell membrane</keyword>
<dbReference type="GO" id="GO:0015379">
    <property type="term" value="F:potassium:chloride symporter activity"/>
    <property type="evidence" value="ECO:0007669"/>
    <property type="project" value="InterPro"/>
</dbReference>
<dbReference type="EMBL" id="JADIMM010000055">
    <property type="protein sequence ID" value="MBO8457366.1"/>
    <property type="molecule type" value="Genomic_DNA"/>
</dbReference>
<evidence type="ECO:0000256" key="8">
    <source>
        <dbReference type="ARBA" id="ARBA00023065"/>
    </source>
</evidence>
<dbReference type="InterPro" id="IPR004772">
    <property type="entry name" value="TrkH"/>
</dbReference>
<comment type="subcellular location">
    <subcellularLocation>
        <location evidence="1">Cell membrane</location>
        <topology evidence="1">Multi-pass membrane protein</topology>
    </subcellularLocation>
</comment>
<keyword evidence="5 10" id="KW-0812">Transmembrane</keyword>
<reference evidence="11" key="2">
    <citation type="journal article" date="2021" name="PeerJ">
        <title>Extensive microbial diversity within the chicken gut microbiome revealed by metagenomics and culture.</title>
        <authorList>
            <person name="Gilroy R."/>
            <person name="Ravi A."/>
            <person name="Getino M."/>
            <person name="Pursley I."/>
            <person name="Horton D.L."/>
            <person name="Alikhan N.F."/>
            <person name="Baker D."/>
            <person name="Gharbi K."/>
            <person name="Hall N."/>
            <person name="Watson M."/>
            <person name="Adriaenssens E.M."/>
            <person name="Foster-Nyarko E."/>
            <person name="Jarju S."/>
            <person name="Secka A."/>
            <person name="Antonio M."/>
            <person name="Oren A."/>
            <person name="Chaudhuri R.R."/>
            <person name="La Ragione R."/>
            <person name="Hildebrand F."/>
            <person name="Pallen M.J."/>
        </authorList>
    </citation>
    <scope>NUCLEOTIDE SEQUENCE</scope>
    <source>
        <strain evidence="11">10532</strain>
    </source>
</reference>
<name>A0A9D9N1V1_9SPIR</name>
<evidence type="ECO:0000313" key="11">
    <source>
        <dbReference type="EMBL" id="MBO8457366.1"/>
    </source>
</evidence>
<dbReference type="GO" id="GO:0005886">
    <property type="term" value="C:plasma membrane"/>
    <property type="evidence" value="ECO:0007669"/>
    <property type="project" value="UniProtKB-SubCell"/>
</dbReference>
<feature type="transmembrane region" description="Helical" evidence="10">
    <location>
        <begin position="285"/>
        <end position="303"/>
    </location>
</feature>
<dbReference type="AlphaFoldDB" id="A0A9D9N1V1"/>
<feature type="transmembrane region" description="Helical" evidence="10">
    <location>
        <begin position="36"/>
        <end position="58"/>
    </location>
</feature>
<evidence type="ECO:0000256" key="3">
    <source>
        <dbReference type="ARBA" id="ARBA00022475"/>
    </source>
</evidence>
<feature type="transmembrane region" description="Helical" evidence="10">
    <location>
        <begin position="423"/>
        <end position="452"/>
    </location>
</feature>
<evidence type="ECO:0000313" key="12">
    <source>
        <dbReference type="Proteomes" id="UP000823638"/>
    </source>
</evidence>
<feature type="transmembrane region" description="Helical" evidence="10">
    <location>
        <begin position="70"/>
        <end position="91"/>
    </location>
</feature>
<feature type="transmembrane region" description="Helical" evidence="10">
    <location>
        <begin position="200"/>
        <end position="225"/>
    </location>
</feature>
<keyword evidence="7 10" id="KW-1133">Transmembrane helix</keyword>
<feature type="transmembrane region" description="Helical" evidence="10">
    <location>
        <begin position="315"/>
        <end position="340"/>
    </location>
</feature>
<evidence type="ECO:0000256" key="7">
    <source>
        <dbReference type="ARBA" id="ARBA00022989"/>
    </source>
</evidence>
<evidence type="ECO:0000256" key="6">
    <source>
        <dbReference type="ARBA" id="ARBA00022958"/>
    </source>
</evidence>
<evidence type="ECO:0000256" key="9">
    <source>
        <dbReference type="ARBA" id="ARBA00023136"/>
    </source>
</evidence>
<feature type="transmembrane region" description="Helical" evidence="10">
    <location>
        <begin position="361"/>
        <end position="380"/>
    </location>
</feature>
<feature type="transmembrane region" description="Helical" evidence="10">
    <location>
        <begin position="7"/>
        <end position="24"/>
    </location>
</feature>
<feature type="transmembrane region" description="Helical" evidence="10">
    <location>
        <begin position="137"/>
        <end position="157"/>
    </location>
</feature>
<dbReference type="InterPro" id="IPR003445">
    <property type="entry name" value="Cat_transpt"/>
</dbReference>
<dbReference type="PANTHER" id="PTHR32024">
    <property type="entry name" value="TRK SYSTEM POTASSIUM UPTAKE PROTEIN TRKG-RELATED"/>
    <property type="match status" value="1"/>
</dbReference>